<name>A0A0K1PCS8_9BACT</name>
<dbReference type="PROSITE" id="PS50006">
    <property type="entry name" value="FHA_DOMAIN"/>
    <property type="match status" value="1"/>
</dbReference>
<evidence type="ECO:0000313" key="8">
    <source>
        <dbReference type="Proteomes" id="UP000055590"/>
    </source>
</evidence>
<dbReference type="SUPFAM" id="SSF49879">
    <property type="entry name" value="SMAD/FHA domain"/>
    <property type="match status" value="1"/>
</dbReference>
<dbReference type="Gene3D" id="2.60.200.20">
    <property type="match status" value="1"/>
</dbReference>
<evidence type="ECO:0000256" key="1">
    <source>
        <dbReference type="ARBA" id="ARBA00004167"/>
    </source>
</evidence>
<feature type="compositionally biased region" description="Pro residues" evidence="5">
    <location>
        <begin position="188"/>
        <end position="203"/>
    </location>
</feature>
<dbReference type="AlphaFoldDB" id="A0A0K1PCS8"/>
<dbReference type="InterPro" id="IPR000253">
    <property type="entry name" value="FHA_dom"/>
</dbReference>
<accession>A0A0K1PCS8</accession>
<evidence type="ECO:0000256" key="4">
    <source>
        <dbReference type="ARBA" id="ARBA00023136"/>
    </source>
</evidence>
<dbReference type="PATRIC" id="fig|1391653.3.peg.1776"/>
<dbReference type="InterPro" id="IPR050923">
    <property type="entry name" value="Cell_Proc_Reg/RNA_Proc"/>
</dbReference>
<organism evidence="7 8">
    <name type="scientific">Vulgatibacter incomptus</name>
    <dbReference type="NCBI Taxonomy" id="1391653"/>
    <lineage>
        <taxon>Bacteria</taxon>
        <taxon>Pseudomonadati</taxon>
        <taxon>Myxococcota</taxon>
        <taxon>Myxococcia</taxon>
        <taxon>Myxococcales</taxon>
        <taxon>Cystobacterineae</taxon>
        <taxon>Vulgatibacteraceae</taxon>
        <taxon>Vulgatibacter</taxon>
    </lineage>
</organism>
<evidence type="ECO:0000256" key="5">
    <source>
        <dbReference type="SAM" id="MobiDB-lite"/>
    </source>
</evidence>
<dbReference type="NCBIfam" id="NF033768">
    <property type="entry name" value="myxo_SS_tail"/>
    <property type="match status" value="1"/>
</dbReference>
<feature type="compositionally biased region" description="Basic and acidic residues" evidence="5">
    <location>
        <begin position="424"/>
        <end position="453"/>
    </location>
</feature>
<reference evidence="7 8" key="1">
    <citation type="submission" date="2015-08" db="EMBL/GenBank/DDBJ databases">
        <authorList>
            <person name="Babu N.S."/>
            <person name="Beckwith C.J."/>
            <person name="Beseler K.G."/>
            <person name="Brison A."/>
            <person name="Carone J.V."/>
            <person name="Caskin T.P."/>
            <person name="Diamond M."/>
            <person name="Durham M.E."/>
            <person name="Foxe J.M."/>
            <person name="Go M."/>
            <person name="Henderson B.A."/>
            <person name="Jones I.B."/>
            <person name="McGettigan J.A."/>
            <person name="Micheletti S.J."/>
            <person name="Nasrallah M.E."/>
            <person name="Ortiz D."/>
            <person name="Piller C.R."/>
            <person name="Privatt S.R."/>
            <person name="Schneider S.L."/>
            <person name="Sharp S."/>
            <person name="Smith T.C."/>
            <person name="Stanton J.D."/>
            <person name="Ullery H.E."/>
            <person name="Wilson R.J."/>
            <person name="Serrano M.G."/>
            <person name="Buck G."/>
            <person name="Lee V."/>
            <person name="Wang Y."/>
            <person name="Carvalho R."/>
            <person name="Voegtly L."/>
            <person name="Shi R."/>
            <person name="Duckworth R."/>
            <person name="Johnson A."/>
            <person name="Loviza R."/>
            <person name="Walstead R."/>
            <person name="Shah Z."/>
            <person name="Kiflezghi M."/>
            <person name="Wade K."/>
            <person name="Ball S.L."/>
            <person name="Bradley K.W."/>
            <person name="Asai D.J."/>
            <person name="Bowman C.A."/>
            <person name="Russell D.A."/>
            <person name="Pope W.H."/>
            <person name="Jacobs-Sera D."/>
            <person name="Hendrix R.W."/>
            <person name="Hatfull G.F."/>
        </authorList>
    </citation>
    <scope>NUCLEOTIDE SEQUENCE [LARGE SCALE GENOMIC DNA]</scope>
    <source>
        <strain evidence="7 8">DSM 27710</strain>
    </source>
</reference>
<dbReference type="STRING" id="1391653.AKJ08_1694"/>
<evidence type="ECO:0000313" key="7">
    <source>
        <dbReference type="EMBL" id="AKU91307.1"/>
    </source>
</evidence>
<dbReference type="NCBIfam" id="NF033760">
    <property type="entry name" value="gliding_GltG"/>
    <property type="match status" value="1"/>
</dbReference>
<evidence type="ECO:0000259" key="6">
    <source>
        <dbReference type="PROSITE" id="PS50006"/>
    </source>
</evidence>
<dbReference type="KEGG" id="vin:AKJ08_1694"/>
<dbReference type="SUPFAM" id="SSF74653">
    <property type="entry name" value="TolA/TonB C-terminal domain"/>
    <property type="match status" value="1"/>
</dbReference>
<sequence length="674" mass="69910">MAIPLKLRVFRGGELVATKEFHRDIIKIGRLATAHLSLDDERVSRVHAVIEVAADGFSVIDMGSVEGTFVNGKRVSKAALSSGDSIFVGDTRIELEVCSEQPAANAVAIGSLAVATAAVPVALAPAIAEAPPAATPVGAPEAVAMPAPAGVAEEAPIPLGAGTGSDGQTIPASAGIPLRAAVRASGPEPTPPTARPSSTPNPWPKGGAAARTSSMPNPWPKGAGSRALALDARFFWGDKQLAVGSFDGDETVSVGDAKDATFALEAPNLSTNPFPLARRVDGAWYVRFDSSMDGELLRDGKVERLSDLARARKARPAGEGLMEVELPEDGAAWVDLGNIRAELCFRPKVKPLPTQWSAQIDYKFVNLLLAVFAIFGASIIGFANSARDVDVTADDLFSNQARLTKLLLTPPEQRQNPFLEKLKLKAPDSGEKAERARGDEGKMGKQDAPERNTRSAPRAIKPDDKEVVKNQGLLAMLGSGSNAGLSTIVGKAGLGGDLKGAIGGITGQGVGDAHGFGGLGLKGTGLGGGGQGTTIGVGDVGTKGRGGGLGDYGKGMGGLGQKGGSDVTIDSSSAIVVGYDKELVRRVINSHRAQIRYCYENELIRNPKLSGRIQVKFTISGDGTVPFAQVTNSTMGNAQVESCIAARFRSWQFPPPKGGGTASVTYPFVFSPPT</sequence>
<comment type="subcellular location">
    <subcellularLocation>
        <location evidence="1">Membrane</location>
        <topology evidence="1">Single-pass membrane protein</topology>
    </subcellularLocation>
</comment>
<dbReference type="EMBL" id="CP012332">
    <property type="protein sequence ID" value="AKU91307.1"/>
    <property type="molecule type" value="Genomic_DNA"/>
</dbReference>
<keyword evidence="8" id="KW-1185">Reference proteome</keyword>
<dbReference type="RefSeq" id="WP_050725634.1">
    <property type="nucleotide sequence ID" value="NZ_CP012332.1"/>
</dbReference>
<protein>
    <submittedName>
        <fullName evidence="7">Putative abductin-like protein</fullName>
    </submittedName>
</protein>
<gene>
    <name evidence="7" type="ORF">AKJ08_1694</name>
</gene>
<dbReference type="SMART" id="SM00240">
    <property type="entry name" value="FHA"/>
    <property type="match status" value="1"/>
</dbReference>
<evidence type="ECO:0000256" key="3">
    <source>
        <dbReference type="ARBA" id="ARBA00022989"/>
    </source>
</evidence>
<keyword evidence="2" id="KW-0812">Transmembrane</keyword>
<keyword evidence="3" id="KW-1133">Transmembrane helix</keyword>
<dbReference type="CDD" id="cd00060">
    <property type="entry name" value="FHA"/>
    <property type="match status" value="1"/>
</dbReference>
<dbReference type="InterPro" id="IPR008984">
    <property type="entry name" value="SMAD_FHA_dom_sf"/>
</dbReference>
<keyword evidence="4" id="KW-0472">Membrane</keyword>
<dbReference type="GO" id="GO:0016020">
    <property type="term" value="C:membrane"/>
    <property type="evidence" value="ECO:0007669"/>
    <property type="project" value="UniProtKB-SubCell"/>
</dbReference>
<dbReference type="OrthoDB" id="5377858at2"/>
<feature type="region of interest" description="Disordered" evidence="5">
    <location>
        <begin position="424"/>
        <end position="460"/>
    </location>
</feature>
<dbReference type="InterPro" id="IPR049806">
    <property type="entry name" value="MasK-like_C"/>
</dbReference>
<feature type="region of interest" description="Disordered" evidence="5">
    <location>
        <begin position="183"/>
        <end position="223"/>
    </location>
</feature>
<dbReference type="Gene3D" id="3.30.1150.10">
    <property type="match status" value="1"/>
</dbReference>
<evidence type="ECO:0000256" key="2">
    <source>
        <dbReference type="ARBA" id="ARBA00022692"/>
    </source>
</evidence>
<dbReference type="InterPro" id="IPR006260">
    <property type="entry name" value="TonB/TolA_C"/>
</dbReference>
<dbReference type="Proteomes" id="UP000055590">
    <property type="component" value="Chromosome"/>
</dbReference>
<dbReference type="Pfam" id="PF00498">
    <property type="entry name" value="FHA"/>
    <property type="match status" value="1"/>
</dbReference>
<dbReference type="NCBIfam" id="TIGR01352">
    <property type="entry name" value="tonB_Cterm"/>
    <property type="match status" value="1"/>
</dbReference>
<dbReference type="PANTHER" id="PTHR23308">
    <property type="entry name" value="NUCLEAR INHIBITOR OF PROTEIN PHOSPHATASE-1"/>
    <property type="match status" value="1"/>
</dbReference>
<feature type="domain" description="FHA" evidence="6">
    <location>
        <begin position="26"/>
        <end position="75"/>
    </location>
</feature>
<proteinExistence type="predicted"/>